<sequence>MIPRESIEWKHLNLITTTDLHFCTAEEAKPSSPGRKIDQESQFVSKALINLMQNRWREKLLTASLLEPPCRIVKKGQPFKINFVMEKLIALVDARSVSDITHRIRYSFGENDDREETLQSRRE</sequence>
<keyword evidence="2" id="KW-1185">Reference proteome</keyword>
<dbReference type="Proteomes" id="UP000531561">
    <property type="component" value="Unassembled WGS sequence"/>
</dbReference>
<evidence type="ECO:0000313" key="2">
    <source>
        <dbReference type="Proteomes" id="UP000531561"/>
    </source>
</evidence>
<comment type="caution">
    <text evidence="1">The sequence shown here is derived from an EMBL/GenBank/DDBJ whole genome shotgun (WGS) entry which is preliminary data.</text>
</comment>
<proteinExistence type="predicted"/>
<dbReference type="AlphaFoldDB" id="A0A8H6EDU5"/>
<dbReference type="GeneID" id="59266435"/>
<gene>
    <name evidence="1" type="ORF">Bfra_012428</name>
</gene>
<name>A0A8H6EDU5_9HELO</name>
<organism evidence="1 2">
    <name type="scientific">Botrytis fragariae</name>
    <dbReference type="NCBI Taxonomy" id="1964551"/>
    <lineage>
        <taxon>Eukaryota</taxon>
        <taxon>Fungi</taxon>
        <taxon>Dikarya</taxon>
        <taxon>Ascomycota</taxon>
        <taxon>Pezizomycotina</taxon>
        <taxon>Leotiomycetes</taxon>
        <taxon>Helotiales</taxon>
        <taxon>Sclerotiniaceae</taxon>
        <taxon>Botrytis</taxon>
    </lineage>
</organism>
<accession>A0A8H6EDU5</accession>
<dbReference type="EMBL" id="JABFCT010000022">
    <property type="protein sequence ID" value="KAF5868516.1"/>
    <property type="molecule type" value="Genomic_DNA"/>
</dbReference>
<protein>
    <submittedName>
        <fullName evidence="1">Uncharacterized protein</fullName>
    </submittedName>
</protein>
<evidence type="ECO:0000313" key="1">
    <source>
        <dbReference type="EMBL" id="KAF5868516.1"/>
    </source>
</evidence>
<dbReference type="RefSeq" id="XP_037187465.1">
    <property type="nucleotide sequence ID" value="XM_037342743.1"/>
</dbReference>
<reference evidence="1 2" key="1">
    <citation type="journal article" date="2020" name="Phytopathology">
        <title>A high-quality genome resource of Botrytis fragariae, a new and rapidly spreading fungal pathogen causing strawberry gray mold in the U.S.A.</title>
        <authorList>
            <person name="Wu Y."/>
            <person name="Saski C.A."/>
            <person name="Schnabel G."/>
            <person name="Xiao S."/>
            <person name="Hu M."/>
        </authorList>
    </citation>
    <scope>NUCLEOTIDE SEQUENCE [LARGE SCALE GENOMIC DNA]</scope>
    <source>
        <strain evidence="1 2">BVB16</strain>
    </source>
</reference>